<dbReference type="EMBL" id="JACAZH010000001">
    <property type="protein sequence ID" value="KAF7377610.1"/>
    <property type="molecule type" value="Genomic_DNA"/>
</dbReference>
<evidence type="ECO:0000313" key="2">
    <source>
        <dbReference type="Proteomes" id="UP000623467"/>
    </source>
</evidence>
<dbReference type="AlphaFoldDB" id="A0A8H6ZEM3"/>
<accession>A0A8H6ZEM3</accession>
<proteinExistence type="predicted"/>
<comment type="caution">
    <text evidence="1">The sequence shown here is derived from an EMBL/GenBank/DDBJ whole genome shotgun (WGS) entry which is preliminary data.</text>
</comment>
<dbReference type="CDD" id="cd21037">
    <property type="entry name" value="MLKL_NTD"/>
    <property type="match status" value="1"/>
</dbReference>
<protein>
    <submittedName>
        <fullName evidence="1">Uncharacterized protein</fullName>
    </submittedName>
</protein>
<name>A0A8H6ZEM3_9AGAR</name>
<reference evidence="1" key="1">
    <citation type="submission" date="2020-05" db="EMBL/GenBank/DDBJ databases">
        <title>Mycena genomes resolve the evolution of fungal bioluminescence.</title>
        <authorList>
            <person name="Tsai I.J."/>
        </authorList>
    </citation>
    <scope>NUCLEOTIDE SEQUENCE</scope>
    <source>
        <strain evidence="1">160909Yilan</strain>
    </source>
</reference>
<gene>
    <name evidence="1" type="ORF">MSAN_00183800</name>
</gene>
<keyword evidence="2" id="KW-1185">Reference proteome</keyword>
<dbReference type="InterPro" id="IPR059179">
    <property type="entry name" value="MLKL-like_MCAfunc"/>
</dbReference>
<dbReference type="Proteomes" id="UP000623467">
    <property type="component" value="Unassembled WGS sequence"/>
</dbReference>
<sequence>MTLYVMQLVQSQGNVIAEIRLTELLFQDFLMSKPVRDDSQHSFGLTCLLLEDNIASKISTALKPCSTSPSSMVPSKLEEAALKNAERLREICQTTPSLKEYFRIAALAVEVCASATPDTRKKVSALALHAVERTENVIENKACISMSPQLKQTLNKFERHISIIQAAIPERGSKPPKFGLEYHCESMILKAKLDRNYKDLALAASRKEYILEIATISTRAASALCDIPAPGLGFLKPIVGMAVVICETAKTVNGNREAAIALTRHAQDITSSVVERANKTLHDPESVTTLRLTLEDIHAFLKLLQGRKRLISWIFAAKE</sequence>
<evidence type="ECO:0000313" key="1">
    <source>
        <dbReference type="EMBL" id="KAF7377610.1"/>
    </source>
</evidence>
<dbReference type="OrthoDB" id="2999113at2759"/>
<organism evidence="1 2">
    <name type="scientific">Mycena sanguinolenta</name>
    <dbReference type="NCBI Taxonomy" id="230812"/>
    <lineage>
        <taxon>Eukaryota</taxon>
        <taxon>Fungi</taxon>
        <taxon>Dikarya</taxon>
        <taxon>Basidiomycota</taxon>
        <taxon>Agaricomycotina</taxon>
        <taxon>Agaricomycetes</taxon>
        <taxon>Agaricomycetidae</taxon>
        <taxon>Agaricales</taxon>
        <taxon>Marasmiineae</taxon>
        <taxon>Mycenaceae</taxon>
        <taxon>Mycena</taxon>
    </lineage>
</organism>